<dbReference type="Gene3D" id="3.30.70.1230">
    <property type="entry name" value="Nucleotide cyclase"/>
    <property type="match status" value="1"/>
</dbReference>
<comment type="subcellular location">
    <subcellularLocation>
        <location evidence="1">Membrane</location>
    </subcellularLocation>
</comment>
<dbReference type="CDD" id="cd07302">
    <property type="entry name" value="CHD"/>
    <property type="match status" value="1"/>
</dbReference>
<dbReference type="GO" id="GO:0001653">
    <property type="term" value="F:peptide receptor activity"/>
    <property type="evidence" value="ECO:0007669"/>
    <property type="project" value="TreeGrafter"/>
</dbReference>
<keyword evidence="4" id="KW-1133">Transmembrane helix</keyword>
<accession>A0A3B3XNP6</accession>
<dbReference type="STRING" id="48701.ENSPMEP00000015493"/>
<proteinExistence type="inferred from homology"/>
<dbReference type="SMART" id="SM00044">
    <property type="entry name" value="CYCc"/>
    <property type="match status" value="1"/>
</dbReference>
<evidence type="ECO:0000256" key="6">
    <source>
        <dbReference type="ARBA" id="ARBA00023239"/>
    </source>
</evidence>
<organism evidence="9 10">
    <name type="scientific">Poecilia mexicana</name>
    <dbReference type="NCBI Taxonomy" id="48701"/>
    <lineage>
        <taxon>Eukaryota</taxon>
        <taxon>Metazoa</taxon>
        <taxon>Chordata</taxon>
        <taxon>Craniata</taxon>
        <taxon>Vertebrata</taxon>
        <taxon>Euteleostomi</taxon>
        <taxon>Actinopterygii</taxon>
        <taxon>Neopterygii</taxon>
        <taxon>Teleostei</taxon>
        <taxon>Neoteleostei</taxon>
        <taxon>Acanthomorphata</taxon>
        <taxon>Ovalentaria</taxon>
        <taxon>Atherinomorphae</taxon>
        <taxon>Cyprinodontiformes</taxon>
        <taxon>Poeciliidae</taxon>
        <taxon>Poeciliinae</taxon>
        <taxon>Poecilia</taxon>
    </lineage>
</organism>
<dbReference type="InterPro" id="IPR018297">
    <property type="entry name" value="A/G_cyclase_CS"/>
</dbReference>
<dbReference type="Pfam" id="PF00211">
    <property type="entry name" value="Guanylate_cyc"/>
    <property type="match status" value="1"/>
</dbReference>
<evidence type="ECO:0000256" key="1">
    <source>
        <dbReference type="ARBA" id="ARBA00004370"/>
    </source>
</evidence>
<evidence type="ECO:0000256" key="5">
    <source>
        <dbReference type="ARBA" id="ARBA00023136"/>
    </source>
</evidence>
<dbReference type="AlphaFoldDB" id="A0A3B3XNP6"/>
<comment type="similarity">
    <text evidence="7">Belongs to the adenylyl cyclase class-4/guanylyl cyclase family.</text>
</comment>
<dbReference type="PANTHER" id="PTHR11920:SF483">
    <property type="entry name" value="GUANYLATE CYCLASE"/>
    <property type="match status" value="1"/>
</dbReference>
<keyword evidence="5" id="KW-0472">Membrane</keyword>
<evidence type="ECO:0000256" key="7">
    <source>
        <dbReference type="RuleBase" id="RU000405"/>
    </source>
</evidence>
<evidence type="ECO:0000313" key="9">
    <source>
        <dbReference type="Ensembl" id="ENSPMEP00000016652.1"/>
    </source>
</evidence>
<keyword evidence="2" id="KW-0812">Transmembrane</keyword>
<evidence type="ECO:0000313" key="10">
    <source>
        <dbReference type="Proteomes" id="UP000261480"/>
    </source>
</evidence>
<feature type="domain" description="Guanylate cyclase" evidence="8">
    <location>
        <begin position="29"/>
        <end position="116"/>
    </location>
</feature>
<dbReference type="GO" id="GO:0005886">
    <property type="term" value="C:plasma membrane"/>
    <property type="evidence" value="ECO:0007669"/>
    <property type="project" value="TreeGrafter"/>
</dbReference>
<dbReference type="SUPFAM" id="SSF55073">
    <property type="entry name" value="Nucleotide cyclase"/>
    <property type="match status" value="1"/>
</dbReference>
<dbReference type="GO" id="GO:0004383">
    <property type="term" value="F:guanylate cyclase activity"/>
    <property type="evidence" value="ECO:0007669"/>
    <property type="project" value="TreeGrafter"/>
</dbReference>
<name>A0A3B3XNP6_9TELE</name>
<dbReference type="Ensembl" id="ENSPMET00000033480.1">
    <property type="protein sequence ID" value="ENSPMEP00000016652.1"/>
    <property type="gene ID" value="ENSPMEG00000019357.1"/>
</dbReference>
<dbReference type="GO" id="GO:0007168">
    <property type="term" value="P:receptor guanylyl cyclase signaling pathway"/>
    <property type="evidence" value="ECO:0007669"/>
    <property type="project" value="TreeGrafter"/>
</dbReference>
<dbReference type="InterPro" id="IPR050401">
    <property type="entry name" value="Cyclic_nucleotide_synthase"/>
</dbReference>
<keyword evidence="10" id="KW-1185">Reference proteome</keyword>
<dbReference type="PROSITE" id="PS00452">
    <property type="entry name" value="GUANYLATE_CYCLASE_1"/>
    <property type="match status" value="1"/>
</dbReference>
<dbReference type="GO" id="GO:0000166">
    <property type="term" value="F:nucleotide binding"/>
    <property type="evidence" value="ECO:0007669"/>
    <property type="project" value="UniProtKB-KW"/>
</dbReference>
<protein>
    <recommendedName>
        <fullName evidence="8">Guanylate cyclase domain-containing protein</fullName>
    </recommendedName>
</protein>
<dbReference type="PROSITE" id="PS50125">
    <property type="entry name" value="GUANYLATE_CYCLASE_2"/>
    <property type="match status" value="1"/>
</dbReference>
<dbReference type="InterPro" id="IPR029787">
    <property type="entry name" value="Nucleotide_cyclase"/>
</dbReference>
<dbReference type="PANTHER" id="PTHR11920">
    <property type="entry name" value="GUANYLYL CYCLASE"/>
    <property type="match status" value="1"/>
</dbReference>
<reference evidence="9" key="1">
    <citation type="submission" date="2025-05" db="UniProtKB">
        <authorList>
            <consortium name="Ensembl"/>
        </authorList>
    </citation>
    <scope>IDENTIFICATION</scope>
</reference>
<keyword evidence="6 7" id="KW-0456">Lyase</keyword>
<dbReference type="Ensembl" id="ENSPMET00000033013.1">
    <property type="protein sequence ID" value="ENSPMEP00000015493.1"/>
    <property type="gene ID" value="ENSPMEG00000018030.1"/>
</dbReference>
<dbReference type="Proteomes" id="UP000261480">
    <property type="component" value="Unplaced"/>
</dbReference>
<keyword evidence="3" id="KW-0547">Nucleotide-binding</keyword>
<dbReference type="GO" id="GO:0004016">
    <property type="term" value="F:adenylate cyclase activity"/>
    <property type="evidence" value="ECO:0007669"/>
    <property type="project" value="TreeGrafter"/>
</dbReference>
<evidence type="ECO:0000256" key="2">
    <source>
        <dbReference type="ARBA" id="ARBA00022692"/>
    </source>
</evidence>
<evidence type="ECO:0000259" key="8">
    <source>
        <dbReference type="PROSITE" id="PS50125"/>
    </source>
</evidence>
<sequence>CGHQIFQQEADRQQTSCPANSAVVLRRPQVETIGDAYMVVSGLPVRNGKRHGREIARMALALLAAVRTFRIRHRPERQLELRIGIHSGPVCAGVVGLKMPRYCLFGDTVNTSSRMEVPGGDRSIRTSIRTAPGIQNQLRNPPEHLVSLPGELLAVCGEREAVEQPQILLDRGRLRRHKTVTDRVLVERSSLQTNMECFVILDPVQLVEKGGHGDVSVQQNQIRNHQLLTQFCCSGTSWRPSGLLAGTLTGMLTGTLTGISIVLSTQSS</sequence>
<dbReference type="GO" id="GO:0035556">
    <property type="term" value="P:intracellular signal transduction"/>
    <property type="evidence" value="ECO:0007669"/>
    <property type="project" value="InterPro"/>
</dbReference>
<evidence type="ECO:0000256" key="4">
    <source>
        <dbReference type="ARBA" id="ARBA00022989"/>
    </source>
</evidence>
<dbReference type="InterPro" id="IPR001054">
    <property type="entry name" value="A/G_cyclase"/>
</dbReference>
<evidence type="ECO:0000256" key="3">
    <source>
        <dbReference type="ARBA" id="ARBA00022741"/>
    </source>
</evidence>